<feature type="compositionally biased region" description="Low complexity" evidence="1">
    <location>
        <begin position="354"/>
        <end position="375"/>
    </location>
</feature>
<feature type="region of interest" description="Disordered" evidence="1">
    <location>
        <begin position="295"/>
        <end position="378"/>
    </location>
</feature>
<dbReference type="Gene3D" id="1.20.120.2010">
    <property type="entry name" value="NAB conserved domain 2"/>
    <property type="match status" value="1"/>
</dbReference>
<dbReference type="InterPro" id="IPR038398">
    <property type="entry name" value="NCD2_sf"/>
</dbReference>
<reference evidence="2" key="1">
    <citation type="journal article" date="2020" name="Fungal Divers.">
        <title>Resolving the Mortierellaceae phylogeny through synthesis of multi-gene phylogenetics and phylogenomics.</title>
        <authorList>
            <person name="Vandepol N."/>
            <person name="Liber J."/>
            <person name="Desiro A."/>
            <person name="Na H."/>
            <person name="Kennedy M."/>
            <person name="Barry K."/>
            <person name="Grigoriev I.V."/>
            <person name="Miller A.N."/>
            <person name="O'Donnell K."/>
            <person name="Stajich J.E."/>
            <person name="Bonito G."/>
        </authorList>
    </citation>
    <scope>NUCLEOTIDE SEQUENCE</scope>
    <source>
        <strain evidence="2">MES-2147</strain>
    </source>
</reference>
<dbReference type="Proteomes" id="UP000749646">
    <property type="component" value="Unassembled WGS sequence"/>
</dbReference>
<accession>A0A9P6MC25</accession>
<feature type="compositionally biased region" description="Acidic residues" evidence="1">
    <location>
        <begin position="598"/>
        <end position="613"/>
    </location>
</feature>
<feature type="region of interest" description="Disordered" evidence="1">
    <location>
        <begin position="198"/>
        <end position="225"/>
    </location>
</feature>
<feature type="region of interest" description="Disordered" evidence="1">
    <location>
        <begin position="652"/>
        <end position="711"/>
    </location>
</feature>
<dbReference type="EMBL" id="JAAAHW010003127">
    <property type="protein sequence ID" value="KAF9988420.1"/>
    <property type="molecule type" value="Genomic_DNA"/>
</dbReference>
<feature type="region of interest" description="Disordered" evidence="1">
    <location>
        <begin position="1"/>
        <end position="63"/>
    </location>
</feature>
<feature type="compositionally biased region" description="Polar residues" evidence="1">
    <location>
        <begin position="306"/>
        <end position="320"/>
    </location>
</feature>
<name>A0A9P6MC25_9FUNG</name>
<gene>
    <name evidence="2" type="ORF">BGZ65_004732</name>
</gene>
<feature type="region of interest" description="Disordered" evidence="1">
    <location>
        <begin position="244"/>
        <end position="277"/>
    </location>
</feature>
<feature type="compositionally biased region" description="Basic and acidic residues" evidence="1">
    <location>
        <begin position="16"/>
        <end position="26"/>
    </location>
</feature>
<organism evidence="2 3">
    <name type="scientific">Modicella reniformis</name>
    <dbReference type="NCBI Taxonomy" id="1440133"/>
    <lineage>
        <taxon>Eukaryota</taxon>
        <taxon>Fungi</taxon>
        <taxon>Fungi incertae sedis</taxon>
        <taxon>Mucoromycota</taxon>
        <taxon>Mortierellomycotina</taxon>
        <taxon>Mortierellomycetes</taxon>
        <taxon>Mortierellales</taxon>
        <taxon>Mortierellaceae</taxon>
        <taxon>Modicella</taxon>
    </lineage>
</organism>
<sequence>MATGRGLPIGAGTVESRQEVPPEDKPSPTLPSDAEFDSNEEQPARSRTPTSPPGPTPINSAFEGNAQQSFSHHGHSAHRSLPVPAPLRRDNSSYMAFNEIPSLPVFLNNCNLSQYLQSFNEAGAADDSMPLILDFDDNELKSIMEHIPMKPFHAVTFRKGIRDLRERSRMGSMHFDNAQSSFIQPEPHGMLHYSHSQFFQQPSQPSQSAQPSQTSHPSQSQSSLNLSQLTRGYTLQGGLSQTLGLHRQSSVSKSSIQRHNQGSSSPQPPSFLPTPSQVLSGGAIYQYVGPAPRSHNGAPYIPPQPSSLFNQDQPSLSRSITKNESKQLKRRRSSSGTPPETALEESSPIPPEPSSFNSNSSSSWSSTPNHTPSTPHHMDTATKDLIMMQAVIYGKRSSRSLTIYEQAINSAAQSLALEDPSLLTNKGLLWNKAKSKLLEEGYDYKRGKSRSKLPEATLKKDHKTNKDRLIQKREANASNTAGVRLRRIASLGEQLHRKTAEREALLAQLLRLESPEYKRDNPRTFEAEAEEARESLASVEIDRQSISKELGSLKNKERKHQWYEKRKNNRVDNGQDDMSANAGTDAEADDKSVNAGTDVDEEAETDTTVDPDGDASQRSLSAKQGALDQIVAVVTPINNVAPKVELAATATATAATATAAAQKPLAVKPNNAAPSNTVATATADPVKAPASRSKKRKEIFKPSNYTPVVKG</sequence>
<protein>
    <submittedName>
        <fullName evidence="2">Uncharacterized protein</fullName>
    </submittedName>
</protein>
<dbReference type="AlphaFoldDB" id="A0A9P6MC25"/>
<evidence type="ECO:0000313" key="2">
    <source>
        <dbReference type="EMBL" id="KAF9988420.1"/>
    </source>
</evidence>
<comment type="caution">
    <text evidence="2">The sequence shown here is derived from an EMBL/GenBank/DDBJ whole genome shotgun (WGS) entry which is preliminary data.</text>
</comment>
<feature type="compositionally biased region" description="Basic and acidic residues" evidence="1">
    <location>
        <begin position="560"/>
        <end position="570"/>
    </location>
</feature>
<feature type="region of interest" description="Disordered" evidence="1">
    <location>
        <begin position="550"/>
        <end position="623"/>
    </location>
</feature>
<dbReference type="OrthoDB" id="10028556at2759"/>
<evidence type="ECO:0000313" key="3">
    <source>
        <dbReference type="Proteomes" id="UP000749646"/>
    </source>
</evidence>
<proteinExistence type="predicted"/>
<feature type="compositionally biased region" description="Low complexity" evidence="1">
    <location>
        <begin position="652"/>
        <end position="661"/>
    </location>
</feature>
<keyword evidence="3" id="KW-1185">Reference proteome</keyword>
<feature type="compositionally biased region" description="Polar residues" evidence="1">
    <location>
        <begin position="247"/>
        <end position="265"/>
    </location>
</feature>
<evidence type="ECO:0000256" key="1">
    <source>
        <dbReference type="SAM" id="MobiDB-lite"/>
    </source>
</evidence>